<protein>
    <recommendedName>
        <fullName evidence="5">PDZ domain-containing protein</fullName>
    </recommendedName>
</protein>
<dbReference type="Gene3D" id="2.40.10.10">
    <property type="entry name" value="Trypsin-like serine proteases"/>
    <property type="match status" value="2"/>
</dbReference>
<keyword evidence="4" id="KW-0812">Transmembrane</keyword>
<dbReference type="SMART" id="SM00228">
    <property type="entry name" value="PDZ"/>
    <property type="match status" value="1"/>
</dbReference>
<dbReference type="PROSITE" id="PS50106">
    <property type="entry name" value="PDZ"/>
    <property type="match status" value="1"/>
</dbReference>
<reference evidence="7" key="1">
    <citation type="submission" date="2017-09" db="EMBL/GenBank/DDBJ databases">
        <title>Depth-based differentiation of microbial function through sediment-hosted aquifers and enrichment of novel symbionts in the deep terrestrial subsurface.</title>
        <authorList>
            <person name="Probst A.J."/>
            <person name="Ladd B."/>
            <person name="Jarett J.K."/>
            <person name="Geller-Mcgrath D.E."/>
            <person name="Sieber C.M.K."/>
            <person name="Emerson J.B."/>
            <person name="Anantharaman K."/>
            <person name="Thomas B.C."/>
            <person name="Malmstrom R."/>
            <person name="Stieglmeier M."/>
            <person name="Klingl A."/>
            <person name="Woyke T."/>
            <person name="Ryan C.M."/>
            <person name="Banfield J.F."/>
        </authorList>
    </citation>
    <scope>NUCLEOTIDE SEQUENCE [LARGE SCALE GENOMIC DNA]</scope>
</reference>
<dbReference type="EMBL" id="PEZP01000026">
    <property type="protein sequence ID" value="PIT98169.1"/>
    <property type="molecule type" value="Genomic_DNA"/>
</dbReference>
<dbReference type="GO" id="GO:0004252">
    <property type="term" value="F:serine-type endopeptidase activity"/>
    <property type="evidence" value="ECO:0007669"/>
    <property type="project" value="InterPro"/>
</dbReference>
<dbReference type="SUPFAM" id="SSF50494">
    <property type="entry name" value="Trypsin-like serine proteases"/>
    <property type="match status" value="1"/>
</dbReference>
<dbReference type="Proteomes" id="UP000230731">
    <property type="component" value="Unassembled WGS sequence"/>
</dbReference>
<dbReference type="InterPro" id="IPR043504">
    <property type="entry name" value="Peptidase_S1_PA_chymotrypsin"/>
</dbReference>
<evidence type="ECO:0000256" key="2">
    <source>
        <dbReference type="ARBA" id="ARBA00022670"/>
    </source>
</evidence>
<comment type="caution">
    <text evidence="6">The sequence shown here is derived from an EMBL/GenBank/DDBJ whole genome shotgun (WGS) entry which is preliminary data.</text>
</comment>
<proteinExistence type="inferred from homology"/>
<feature type="transmembrane region" description="Helical" evidence="4">
    <location>
        <begin position="7"/>
        <end position="26"/>
    </location>
</feature>
<dbReference type="Pfam" id="PF13180">
    <property type="entry name" value="PDZ_2"/>
    <property type="match status" value="1"/>
</dbReference>
<evidence type="ECO:0000256" key="1">
    <source>
        <dbReference type="ARBA" id="ARBA00010541"/>
    </source>
</evidence>
<dbReference type="InterPro" id="IPR001478">
    <property type="entry name" value="PDZ"/>
</dbReference>
<sequence>MKSGTNVLVSAIAGAVGGALIILVFLSSPRTARLLEQNQRSEVPWVQNQEEPETKRTSYEQSVISAVQRANPAVVSIVITQDVPVIERYFDQSPSPLNNPFGGFFGDNFFQPFQFQAPQYRQRGTEKREVGGGSGFLISGDGLILTNRHVVQNDDVDYTVFLNDGSKHSASVVARDPANDLAVLKIDGSDLPFLELSLTDELQVGQSVIAIGNALAEFRNTVSVGVVSGLSRSIVAGTELGQAEQLDEVIQTDAAINPGNSGGPLIDLEGLVVGVNVAVALGSQNIGFALPVSVVRDVVTSVQETGTIVRPYLGVRYAPVTASLVQQNNLPVDYGALIVRGDTPDALAVLPGSPADKAGLLEGDIILEVDGTKLDDSTSLASLIGRKHAGDVLHLKVFSKGQEKTIPVTLEEAPQQPAPAP</sequence>
<accession>A0A2M6WZG2</accession>
<feature type="domain" description="PDZ" evidence="5">
    <location>
        <begin position="349"/>
        <end position="401"/>
    </location>
</feature>
<evidence type="ECO:0000259" key="5">
    <source>
        <dbReference type="PROSITE" id="PS50106"/>
    </source>
</evidence>
<dbReference type="InterPro" id="IPR009003">
    <property type="entry name" value="Peptidase_S1_PA"/>
</dbReference>
<keyword evidence="2" id="KW-0645">Protease</keyword>
<dbReference type="GO" id="GO:0006508">
    <property type="term" value="P:proteolysis"/>
    <property type="evidence" value="ECO:0007669"/>
    <property type="project" value="UniProtKB-KW"/>
</dbReference>
<name>A0A2M6WZG2_9BACT</name>
<dbReference type="SUPFAM" id="SSF50156">
    <property type="entry name" value="PDZ domain-like"/>
    <property type="match status" value="1"/>
</dbReference>
<gene>
    <name evidence="6" type="ORF">COT71_02170</name>
</gene>
<dbReference type="InterPro" id="IPR001940">
    <property type="entry name" value="Peptidase_S1C"/>
</dbReference>
<dbReference type="AlphaFoldDB" id="A0A2M6WZG2"/>
<dbReference type="PANTHER" id="PTHR43343:SF3">
    <property type="entry name" value="PROTEASE DO-LIKE 8, CHLOROPLASTIC"/>
    <property type="match status" value="1"/>
</dbReference>
<dbReference type="PRINTS" id="PR00834">
    <property type="entry name" value="PROTEASES2C"/>
</dbReference>
<evidence type="ECO:0000256" key="4">
    <source>
        <dbReference type="SAM" id="Phobius"/>
    </source>
</evidence>
<keyword evidence="4" id="KW-1133">Transmembrane helix</keyword>
<comment type="similarity">
    <text evidence="1">Belongs to the peptidase S1C family.</text>
</comment>
<dbReference type="Gene3D" id="2.30.42.10">
    <property type="match status" value="1"/>
</dbReference>
<dbReference type="InterPro" id="IPR036034">
    <property type="entry name" value="PDZ_sf"/>
</dbReference>
<keyword evidence="4" id="KW-0472">Membrane</keyword>
<dbReference type="InterPro" id="IPR051201">
    <property type="entry name" value="Chloro_Bact_Ser_Proteases"/>
</dbReference>
<organism evidence="6 7">
    <name type="scientific">Candidatus Andersenbacteria bacterium CG10_big_fil_rev_8_21_14_0_10_54_11</name>
    <dbReference type="NCBI Taxonomy" id="1974485"/>
    <lineage>
        <taxon>Bacteria</taxon>
        <taxon>Candidatus Anderseniibacteriota</taxon>
    </lineage>
</organism>
<evidence type="ECO:0000313" key="6">
    <source>
        <dbReference type="EMBL" id="PIT98169.1"/>
    </source>
</evidence>
<keyword evidence="3" id="KW-0378">Hydrolase</keyword>
<evidence type="ECO:0000313" key="7">
    <source>
        <dbReference type="Proteomes" id="UP000230731"/>
    </source>
</evidence>
<dbReference type="PANTHER" id="PTHR43343">
    <property type="entry name" value="PEPTIDASE S12"/>
    <property type="match status" value="1"/>
</dbReference>
<evidence type="ECO:0000256" key="3">
    <source>
        <dbReference type="ARBA" id="ARBA00022801"/>
    </source>
</evidence>
<dbReference type="Pfam" id="PF13365">
    <property type="entry name" value="Trypsin_2"/>
    <property type="match status" value="1"/>
</dbReference>